<organism evidence="1 2">
    <name type="scientific">Celerinatantimonas diazotrophica</name>
    <dbReference type="NCBI Taxonomy" id="412034"/>
    <lineage>
        <taxon>Bacteria</taxon>
        <taxon>Pseudomonadati</taxon>
        <taxon>Pseudomonadota</taxon>
        <taxon>Gammaproteobacteria</taxon>
        <taxon>Celerinatantimonadaceae</taxon>
        <taxon>Celerinatantimonas</taxon>
    </lineage>
</organism>
<dbReference type="SUPFAM" id="SSF51161">
    <property type="entry name" value="Trimeric LpxA-like enzymes"/>
    <property type="match status" value="1"/>
</dbReference>
<dbReference type="Proteomes" id="UP000295565">
    <property type="component" value="Unassembled WGS sequence"/>
</dbReference>
<dbReference type="AlphaFoldDB" id="A0A4V2PNA4"/>
<dbReference type="RefSeq" id="WP_131914312.1">
    <property type="nucleotide sequence ID" value="NZ_OU594967.1"/>
</dbReference>
<keyword evidence="2" id="KW-1185">Reference proteome</keyword>
<dbReference type="GO" id="GO:0016740">
    <property type="term" value="F:transferase activity"/>
    <property type="evidence" value="ECO:0007669"/>
    <property type="project" value="UniProtKB-KW"/>
</dbReference>
<dbReference type="InterPro" id="IPR047324">
    <property type="entry name" value="LbH_gamma_CA-like"/>
</dbReference>
<dbReference type="OrthoDB" id="9803036at2"/>
<proteinExistence type="predicted"/>
<dbReference type="InterPro" id="IPR011004">
    <property type="entry name" value="Trimer_LpxA-like_sf"/>
</dbReference>
<reference evidence="1 2" key="1">
    <citation type="submission" date="2019-03" db="EMBL/GenBank/DDBJ databases">
        <title>Genomic Encyclopedia of Type Strains, Phase IV (KMG-IV): sequencing the most valuable type-strain genomes for metagenomic binning, comparative biology and taxonomic classification.</title>
        <authorList>
            <person name="Goeker M."/>
        </authorList>
    </citation>
    <scope>NUCLEOTIDE SEQUENCE [LARGE SCALE GENOMIC DNA]</scope>
    <source>
        <strain evidence="1 2">DSM 18577</strain>
    </source>
</reference>
<sequence length="180" mass="19538">MVLKIYQNKSPTLAKRVYVDETAVLVGDIQLEDDSSIWPQVAARGDVNQIQIGQRTNIQDGSVLHVTRHSEKNPAGYPLYIGDDVTVGHHATLHGCCIGNCVLVGMGAIVLDGAIIEDNVMVGAGSLVPPGKRLQSGYLYMGSPVTRARALTDDEIKFLKQSAENYRILKDEYLSEASAK</sequence>
<protein>
    <submittedName>
        <fullName evidence="1">Carbonic anhydrase/acetyltransferase-like protein (Isoleucine patch superfamily)</fullName>
    </submittedName>
</protein>
<keyword evidence="1" id="KW-0808">Transferase</keyword>
<name>A0A4V2PNA4_9GAMM</name>
<dbReference type="PANTHER" id="PTHR13061">
    <property type="entry name" value="DYNACTIN SUBUNIT P25"/>
    <property type="match status" value="1"/>
</dbReference>
<dbReference type="InterPro" id="IPR050484">
    <property type="entry name" value="Transf_Hexapept/Carb_Anhydrase"/>
</dbReference>
<dbReference type="EMBL" id="SMGD01000019">
    <property type="protein sequence ID" value="TCK46298.1"/>
    <property type="molecule type" value="Genomic_DNA"/>
</dbReference>
<evidence type="ECO:0000313" key="2">
    <source>
        <dbReference type="Proteomes" id="UP000295565"/>
    </source>
</evidence>
<dbReference type="Gene3D" id="2.160.10.10">
    <property type="entry name" value="Hexapeptide repeat proteins"/>
    <property type="match status" value="1"/>
</dbReference>
<gene>
    <name evidence="1" type="ORF">EV690_3574</name>
</gene>
<evidence type="ECO:0000313" key="1">
    <source>
        <dbReference type="EMBL" id="TCK46298.1"/>
    </source>
</evidence>
<accession>A0A4V2PNA4</accession>
<comment type="caution">
    <text evidence="1">The sequence shown here is derived from an EMBL/GenBank/DDBJ whole genome shotgun (WGS) entry which is preliminary data.</text>
</comment>
<dbReference type="CDD" id="cd04645">
    <property type="entry name" value="LbH_gamma_CA_like"/>
    <property type="match status" value="1"/>
</dbReference>
<dbReference type="PANTHER" id="PTHR13061:SF56">
    <property type="entry name" value="PROTEIN YRDA"/>
    <property type="match status" value="1"/>
</dbReference>